<dbReference type="SMART" id="SM00091">
    <property type="entry name" value="PAS"/>
    <property type="match status" value="2"/>
</dbReference>
<dbReference type="InterPro" id="IPR000700">
    <property type="entry name" value="PAS-assoc_C"/>
</dbReference>
<dbReference type="InterPro" id="IPR003594">
    <property type="entry name" value="HATPase_dom"/>
</dbReference>
<keyword evidence="6 10" id="KW-0812">Transmembrane</keyword>
<dbReference type="SUPFAM" id="SSF55874">
    <property type="entry name" value="ATPase domain of HSP90 chaperone/DNA topoisomerase II/histidine kinase"/>
    <property type="match status" value="1"/>
</dbReference>
<dbReference type="Pfam" id="PF08447">
    <property type="entry name" value="PAS_3"/>
    <property type="match status" value="1"/>
</dbReference>
<protein>
    <recommendedName>
        <fullName evidence="3">histidine kinase</fullName>
        <ecNumber evidence="3">2.7.13.3</ecNumber>
    </recommendedName>
</protein>
<dbReference type="NCBIfam" id="TIGR00229">
    <property type="entry name" value="sensory_box"/>
    <property type="match status" value="2"/>
</dbReference>
<reference evidence="16" key="1">
    <citation type="submission" date="2019-05" db="EMBL/GenBank/DDBJ databases">
        <title>Flavobacterium profundi sp. nov., isolated from a deep-sea seamount.</title>
        <authorList>
            <person name="Zhang D.-C."/>
        </authorList>
    </citation>
    <scope>NUCLEOTIDE SEQUENCE [LARGE SCALE GENOMIC DNA]</scope>
    <source>
        <strain evidence="16">EC11</strain>
    </source>
</reference>
<dbReference type="InterPro" id="IPR035965">
    <property type="entry name" value="PAS-like_dom_sf"/>
</dbReference>
<accession>A0ABX0IQT5</accession>
<evidence type="ECO:0000256" key="9">
    <source>
        <dbReference type="ARBA" id="ARBA00023136"/>
    </source>
</evidence>
<dbReference type="PROSITE" id="PS50839">
    <property type="entry name" value="CHASE"/>
    <property type="match status" value="1"/>
</dbReference>
<dbReference type="Proteomes" id="UP000817854">
    <property type="component" value="Unassembled WGS sequence"/>
</dbReference>
<dbReference type="InterPro" id="IPR004358">
    <property type="entry name" value="Sig_transdc_His_kin-like_C"/>
</dbReference>
<comment type="caution">
    <text evidence="15">The sequence shown here is derived from an EMBL/GenBank/DDBJ whole genome shotgun (WGS) entry which is preliminary data.</text>
</comment>
<evidence type="ECO:0000256" key="7">
    <source>
        <dbReference type="ARBA" id="ARBA00022777"/>
    </source>
</evidence>
<evidence type="ECO:0000259" key="14">
    <source>
        <dbReference type="PROSITE" id="PS50839"/>
    </source>
</evidence>
<evidence type="ECO:0000256" key="10">
    <source>
        <dbReference type="SAM" id="Phobius"/>
    </source>
</evidence>
<evidence type="ECO:0000256" key="8">
    <source>
        <dbReference type="ARBA" id="ARBA00022989"/>
    </source>
</evidence>
<keyword evidence="16" id="KW-1185">Reference proteome</keyword>
<dbReference type="Gene3D" id="3.30.450.350">
    <property type="entry name" value="CHASE domain"/>
    <property type="match status" value="1"/>
</dbReference>
<gene>
    <name evidence="15" type="ORF">FIA58_001040</name>
</gene>
<dbReference type="PROSITE" id="PS50113">
    <property type="entry name" value="PAC"/>
    <property type="match status" value="2"/>
</dbReference>
<dbReference type="Pfam" id="PF13426">
    <property type="entry name" value="PAS_9"/>
    <property type="match status" value="1"/>
</dbReference>
<dbReference type="PROSITE" id="PS50112">
    <property type="entry name" value="PAS"/>
    <property type="match status" value="2"/>
</dbReference>
<reference evidence="15 16" key="2">
    <citation type="submission" date="2020-02" db="EMBL/GenBank/DDBJ databases">
        <title>Flavobacterium profundi sp. nov., isolated from a deep-sea seamount.</title>
        <authorList>
            <person name="Zhang D.-C."/>
        </authorList>
    </citation>
    <scope>NUCLEOTIDE SEQUENCE [LARGE SCALE GENOMIC DNA]</scope>
    <source>
        <strain evidence="15 16">EC11</strain>
    </source>
</reference>
<keyword evidence="8 10" id="KW-1133">Transmembrane helix</keyword>
<dbReference type="InterPro" id="IPR000014">
    <property type="entry name" value="PAS"/>
</dbReference>
<name>A0ABX0IQT5_9FLAO</name>
<dbReference type="InterPro" id="IPR013655">
    <property type="entry name" value="PAS_fold_3"/>
</dbReference>
<dbReference type="EMBL" id="VEVQ02000001">
    <property type="protein sequence ID" value="NHN24249.1"/>
    <property type="molecule type" value="Genomic_DNA"/>
</dbReference>
<feature type="domain" description="CHASE" evidence="14">
    <location>
        <begin position="109"/>
        <end position="199"/>
    </location>
</feature>
<keyword evidence="7" id="KW-0418">Kinase</keyword>
<evidence type="ECO:0000256" key="2">
    <source>
        <dbReference type="ARBA" id="ARBA00004370"/>
    </source>
</evidence>
<dbReference type="Gene3D" id="3.30.450.20">
    <property type="entry name" value="PAS domain"/>
    <property type="match status" value="2"/>
</dbReference>
<feature type="domain" description="PAS" evidence="12">
    <location>
        <begin position="590"/>
        <end position="667"/>
    </location>
</feature>
<dbReference type="Pfam" id="PF03924">
    <property type="entry name" value="CHASE"/>
    <property type="match status" value="1"/>
</dbReference>
<proteinExistence type="predicted"/>
<evidence type="ECO:0000256" key="1">
    <source>
        <dbReference type="ARBA" id="ARBA00000085"/>
    </source>
</evidence>
<evidence type="ECO:0000313" key="15">
    <source>
        <dbReference type="EMBL" id="NHN24249.1"/>
    </source>
</evidence>
<evidence type="ECO:0000256" key="3">
    <source>
        <dbReference type="ARBA" id="ARBA00012438"/>
    </source>
</evidence>
<dbReference type="InterPro" id="IPR036890">
    <property type="entry name" value="HATPase_C_sf"/>
</dbReference>
<keyword evidence="9 10" id="KW-0472">Membrane</keyword>
<dbReference type="Pfam" id="PF02518">
    <property type="entry name" value="HATPase_c"/>
    <property type="match status" value="1"/>
</dbReference>
<dbReference type="CDD" id="cd00130">
    <property type="entry name" value="PAS"/>
    <property type="match status" value="2"/>
</dbReference>
<evidence type="ECO:0000256" key="5">
    <source>
        <dbReference type="ARBA" id="ARBA00022679"/>
    </source>
</evidence>
<dbReference type="PRINTS" id="PR00344">
    <property type="entry name" value="BCTRLSENSOR"/>
</dbReference>
<dbReference type="InterPro" id="IPR052162">
    <property type="entry name" value="Sensor_kinase/Photoreceptor"/>
</dbReference>
<evidence type="ECO:0000256" key="4">
    <source>
        <dbReference type="ARBA" id="ARBA00022553"/>
    </source>
</evidence>
<dbReference type="SMART" id="SM00086">
    <property type="entry name" value="PAC"/>
    <property type="match status" value="3"/>
</dbReference>
<dbReference type="PANTHER" id="PTHR43304">
    <property type="entry name" value="PHYTOCHROME-LIKE PROTEIN CPH1"/>
    <property type="match status" value="1"/>
</dbReference>
<feature type="transmembrane region" description="Helical" evidence="10">
    <location>
        <begin position="20"/>
        <end position="36"/>
    </location>
</feature>
<feature type="transmembrane region" description="Helical" evidence="10">
    <location>
        <begin position="258"/>
        <end position="280"/>
    </location>
</feature>
<feature type="domain" description="PAC" evidence="13">
    <location>
        <begin position="666"/>
        <end position="717"/>
    </location>
</feature>
<dbReference type="PROSITE" id="PS50109">
    <property type="entry name" value="HIS_KIN"/>
    <property type="match status" value="1"/>
</dbReference>
<feature type="domain" description="Histidine kinase" evidence="11">
    <location>
        <begin position="735"/>
        <end position="945"/>
    </location>
</feature>
<evidence type="ECO:0000259" key="11">
    <source>
        <dbReference type="PROSITE" id="PS50109"/>
    </source>
</evidence>
<dbReference type="PANTHER" id="PTHR43304:SF1">
    <property type="entry name" value="PAC DOMAIN-CONTAINING PROTEIN"/>
    <property type="match status" value="1"/>
</dbReference>
<feature type="domain" description="PAS" evidence="12">
    <location>
        <begin position="300"/>
        <end position="371"/>
    </location>
</feature>
<dbReference type="InterPro" id="IPR005467">
    <property type="entry name" value="His_kinase_dom"/>
</dbReference>
<evidence type="ECO:0000259" key="13">
    <source>
        <dbReference type="PROSITE" id="PS50113"/>
    </source>
</evidence>
<dbReference type="InterPro" id="IPR001610">
    <property type="entry name" value="PAC"/>
</dbReference>
<dbReference type="InterPro" id="IPR006189">
    <property type="entry name" value="CHASE_dom"/>
</dbReference>
<dbReference type="EC" id="2.7.13.3" evidence="3"/>
<keyword evidence="5" id="KW-0808">Transferase</keyword>
<dbReference type="SUPFAM" id="SSF55785">
    <property type="entry name" value="PYP-like sensor domain (PAS domain)"/>
    <property type="match status" value="2"/>
</dbReference>
<dbReference type="InterPro" id="IPR042240">
    <property type="entry name" value="CHASE_sf"/>
</dbReference>
<feature type="domain" description="PAC" evidence="13">
    <location>
        <begin position="375"/>
        <end position="427"/>
    </location>
</feature>
<dbReference type="RefSeq" id="WP_140959125.1">
    <property type="nucleotide sequence ID" value="NZ_VEVQ02000001.1"/>
</dbReference>
<evidence type="ECO:0000256" key="6">
    <source>
        <dbReference type="ARBA" id="ARBA00022692"/>
    </source>
</evidence>
<dbReference type="SMART" id="SM00387">
    <property type="entry name" value="HATPase_c"/>
    <property type="match status" value="1"/>
</dbReference>
<comment type="catalytic activity">
    <reaction evidence="1">
        <text>ATP + protein L-histidine = ADP + protein N-phospho-L-histidine.</text>
        <dbReference type="EC" id="2.7.13.3"/>
    </reaction>
</comment>
<dbReference type="SMART" id="SM01079">
    <property type="entry name" value="CHASE"/>
    <property type="match status" value="1"/>
</dbReference>
<organism evidence="15 16">
    <name type="scientific">Flavobacterium jejuense</name>
    <dbReference type="NCBI Taxonomy" id="1544455"/>
    <lineage>
        <taxon>Bacteria</taxon>
        <taxon>Pseudomonadati</taxon>
        <taxon>Bacteroidota</taxon>
        <taxon>Flavobacteriia</taxon>
        <taxon>Flavobacteriales</taxon>
        <taxon>Flavobacteriaceae</taxon>
        <taxon>Flavobacterium</taxon>
    </lineage>
</organism>
<keyword evidence="4" id="KW-0597">Phosphoprotein</keyword>
<sequence>MGKNSYNLINWFFKRPRTSGIIVFVSLFLVFTYIAFQQYKIDKENRRIEMTNKLNAISQNIDQTLKNCYTTVLTLALTIDNEGIPQDFNLIGRKLLESNSSINAVQMVPNGVIKYTYPMIGNEEAMGLDILNSKLLQDEALKSIQTQKMYFAGPFELKQGGQAIVGRLPVYLKNEFWGFSAVIIKMDRLLETSGINAINNKNFSFQLSKISPTTSKEVYFLPQKVKFKKDNYVSSFIPDGDWNLYVIDKKASALTNNFLFNVFLGFLSAFIVTFFIVLLLRKPEQLQQLVYDQADKLINSELKFKTIFEQAAIGIANVDSSTGKFIEINEKFCKLLGYTENEMKDKDFQSITHPEDLDKDLELLEKINHGAIQQYSMEKRYFTKEGKLIWVNLTVAPLLINNSKEFTLISIVEDITLKKETEKLIKKSENHFKSLFEDSPLPLREEDFSKVKLYLEKLNLMDKDSDYVNNYLNQNRSQVEEAYSLIKLNNANKACLNLYKVDSINDLIPTKSALFNVKSFLDFKNQLIAITQGKKQYALDTVIRTSDDELRNIDLRWNIIRGYEKSLSRVIVSNEDITDRKINEQIRVNSQKRIESLINTIDGIVWECDAITFEFTFISKKVENILGYTAEEWLSNRTFWKDHIYHEDRENVINFCSEKTNNNLDHDFEYRMIAKDGSVIWLRDIVNVVSNNNKAVSLRGIMINITKNKEIEKDLNNSFNLVSEQNKRLLNFSYIVSHNLRSHTSNISSLIGLIETTENKEEREEMLGLLKSVSNSLNDTMTNLNEVVNIQTNLSLSIEKINLVNYVEVTLKVLSNNIKSNDVTIINEIPNDIEINYNPAYMESILFNIISNGIRYSHKERKSIITIKYQIEKERKFIEISDNGIGIDLEKNKDKIFGMYKTFSANNDSKGIGLFITKYQIEAMGGSITVESELNIGTTFKIYIL</sequence>
<evidence type="ECO:0000259" key="12">
    <source>
        <dbReference type="PROSITE" id="PS50112"/>
    </source>
</evidence>
<dbReference type="Gene3D" id="3.30.565.10">
    <property type="entry name" value="Histidine kinase-like ATPase, C-terminal domain"/>
    <property type="match status" value="1"/>
</dbReference>
<evidence type="ECO:0000313" key="16">
    <source>
        <dbReference type="Proteomes" id="UP000817854"/>
    </source>
</evidence>
<comment type="subcellular location">
    <subcellularLocation>
        <location evidence="2">Membrane</location>
    </subcellularLocation>
</comment>